<evidence type="ECO:0000313" key="2">
    <source>
        <dbReference type="Proteomes" id="UP000887159"/>
    </source>
</evidence>
<name>A0A8X6RDQ4_TRICX</name>
<evidence type="ECO:0000313" key="1">
    <source>
        <dbReference type="EMBL" id="GFX88530.1"/>
    </source>
</evidence>
<sequence length="170" mass="19721">MVVKNLPLKSARNVPTLTMENEPGHLVQDEPKTKSLLPIRNEHVFESVPRSPIAPRASFQQCRPGRESPLLSDAQVPVYQSPRAQNNLRGARSSNIVSSGRDNMPSGFANIRHDYELPFEERRRRCLTRFPRQRLTFTNETRISWRARIRRFFGDVRKQIRAVFNSLQRA</sequence>
<keyword evidence="2" id="KW-1185">Reference proteome</keyword>
<dbReference type="Proteomes" id="UP000887159">
    <property type="component" value="Unassembled WGS sequence"/>
</dbReference>
<protein>
    <submittedName>
        <fullName evidence="1">Uncharacterized protein</fullName>
    </submittedName>
</protein>
<reference evidence="1" key="1">
    <citation type="submission" date="2020-08" db="EMBL/GenBank/DDBJ databases">
        <title>Multicomponent nature underlies the extraordinary mechanical properties of spider dragline silk.</title>
        <authorList>
            <person name="Kono N."/>
            <person name="Nakamura H."/>
            <person name="Mori M."/>
            <person name="Yoshida Y."/>
            <person name="Ohtoshi R."/>
            <person name="Malay A.D."/>
            <person name="Moran D.A.P."/>
            <person name="Tomita M."/>
            <person name="Numata K."/>
            <person name="Arakawa K."/>
        </authorList>
    </citation>
    <scope>NUCLEOTIDE SEQUENCE</scope>
</reference>
<dbReference type="AlphaFoldDB" id="A0A8X6RDQ4"/>
<accession>A0A8X6RDQ4</accession>
<comment type="caution">
    <text evidence="1">The sequence shown here is derived from an EMBL/GenBank/DDBJ whole genome shotgun (WGS) entry which is preliminary data.</text>
</comment>
<proteinExistence type="predicted"/>
<dbReference type="EMBL" id="BMAU01021053">
    <property type="protein sequence ID" value="GFX88530.1"/>
    <property type="molecule type" value="Genomic_DNA"/>
</dbReference>
<gene>
    <name evidence="1" type="ORF">TNCV_2659411</name>
</gene>
<organism evidence="1 2">
    <name type="scientific">Trichonephila clavipes</name>
    <name type="common">Golden silk orbweaver</name>
    <name type="synonym">Nephila clavipes</name>
    <dbReference type="NCBI Taxonomy" id="2585209"/>
    <lineage>
        <taxon>Eukaryota</taxon>
        <taxon>Metazoa</taxon>
        <taxon>Ecdysozoa</taxon>
        <taxon>Arthropoda</taxon>
        <taxon>Chelicerata</taxon>
        <taxon>Arachnida</taxon>
        <taxon>Araneae</taxon>
        <taxon>Araneomorphae</taxon>
        <taxon>Entelegynae</taxon>
        <taxon>Araneoidea</taxon>
        <taxon>Nephilidae</taxon>
        <taxon>Trichonephila</taxon>
    </lineage>
</organism>